<comment type="caution">
    <text evidence="3">The sequence shown here is derived from an EMBL/GenBank/DDBJ whole genome shotgun (WGS) entry which is preliminary data.</text>
</comment>
<name>A0A9P9WHJ8_9PEZI</name>
<evidence type="ECO:0000313" key="3">
    <source>
        <dbReference type="EMBL" id="KAI1863565.1"/>
    </source>
</evidence>
<evidence type="ECO:0000313" key="4">
    <source>
        <dbReference type="Proteomes" id="UP000829685"/>
    </source>
</evidence>
<dbReference type="EMBL" id="JAFIMR010000025">
    <property type="protein sequence ID" value="KAI1863565.1"/>
    <property type="molecule type" value="Genomic_DNA"/>
</dbReference>
<keyword evidence="2" id="KW-0472">Membrane</keyword>
<evidence type="ECO:0000256" key="1">
    <source>
        <dbReference type="SAM" id="MobiDB-lite"/>
    </source>
</evidence>
<proteinExistence type="predicted"/>
<organism evidence="3 4">
    <name type="scientific">Neoarthrinium moseri</name>
    <dbReference type="NCBI Taxonomy" id="1658444"/>
    <lineage>
        <taxon>Eukaryota</taxon>
        <taxon>Fungi</taxon>
        <taxon>Dikarya</taxon>
        <taxon>Ascomycota</taxon>
        <taxon>Pezizomycotina</taxon>
        <taxon>Sordariomycetes</taxon>
        <taxon>Xylariomycetidae</taxon>
        <taxon>Amphisphaeriales</taxon>
        <taxon>Apiosporaceae</taxon>
        <taxon>Neoarthrinium</taxon>
    </lineage>
</organism>
<feature type="transmembrane region" description="Helical" evidence="2">
    <location>
        <begin position="59"/>
        <end position="79"/>
    </location>
</feature>
<evidence type="ECO:0000256" key="2">
    <source>
        <dbReference type="SAM" id="Phobius"/>
    </source>
</evidence>
<protein>
    <submittedName>
        <fullName evidence="3">Uncharacterized protein</fullName>
    </submittedName>
</protein>
<keyword evidence="4" id="KW-1185">Reference proteome</keyword>
<reference evidence="3" key="1">
    <citation type="submission" date="2021-03" db="EMBL/GenBank/DDBJ databases">
        <title>Revisited historic fungal species revealed as producer of novel bioactive compounds through whole genome sequencing and comparative genomics.</title>
        <authorList>
            <person name="Vignolle G.A."/>
            <person name="Hochenegger N."/>
            <person name="Mach R.L."/>
            <person name="Mach-Aigner A.R."/>
            <person name="Javad Rahimi M."/>
            <person name="Salim K.A."/>
            <person name="Chan C.M."/>
            <person name="Lim L.B.L."/>
            <person name="Cai F."/>
            <person name="Druzhinina I.S."/>
            <person name="U'Ren J.M."/>
            <person name="Derntl C."/>
        </authorList>
    </citation>
    <scope>NUCLEOTIDE SEQUENCE</scope>
    <source>
        <strain evidence="3">TUCIM 5799</strain>
    </source>
</reference>
<feature type="compositionally biased region" description="Basic residues" evidence="1">
    <location>
        <begin position="1"/>
        <end position="17"/>
    </location>
</feature>
<dbReference type="AlphaFoldDB" id="A0A9P9WHJ8"/>
<accession>A0A9P9WHJ8</accession>
<keyword evidence="2" id="KW-1133">Transmembrane helix</keyword>
<dbReference type="Proteomes" id="UP000829685">
    <property type="component" value="Unassembled WGS sequence"/>
</dbReference>
<sequence>MARQRKGAKATAPKKKGLGIPAPFKTPPEVLQPLIETLEEEHIYILHIDDKPADLKRNVFLVPVLMNVAIAALFVWRMYYILPWYLRLLTSTLGYANETTLVAAEMEWEDLLPEIARRSGQFIIDLILYVFVWPWPFEFVFGGQHSNPASWRYITGFRDREIVARRSRGWDKAVRDVINDGNSKDVFMAYVGLATSPMLMQEKTGYLLMNKEWNLDWHVMIDATEMVDKKMAALEAFRLVVLVHQEEHGWLVVDHKVEETAEEDERRRQIFLFRDALSALGKENLFYRWIEIIQFEASQPGGFAAEKQEVVAQQVRDLFQKEGVDFDALWKESVGTDGIQTM</sequence>
<keyword evidence="2" id="KW-0812">Transmembrane</keyword>
<feature type="region of interest" description="Disordered" evidence="1">
    <location>
        <begin position="1"/>
        <end position="20"/>
    </location>
</feature>
<gene>
    <name evidence="3" type="ORF">JX265_008782</name>
</gene>